<protein>
    <submittedName>
        <fullName evidence="2">Tetratricopeptide repeat protein</fullName>
    </submittedName>
</protein>
<evidence type="ECO:0000313" key="2">
    <source>
        <dbReference type="WBParaSite" id="PS1159_v2.g10201.t1"/>
    </source>
</evidence>
<sequence length="1047" mass="119002">MSLKDSLKDIGLLIKAGKYDEAEQKVIAIEKAGNANTLIFLCGLRCATENGKLSSALLYLQKVKEADPKNPEINKAECSVYEKFPQQITKDNLSIIDKVIADEKISDARRANLKKVKWSTMIRLGLINEFRQMDDYSEAIKNVEICGQIVVASILDKKISQEMARTAFLVVKDELSQKHHLYGTLLFLNEFEFDQFAFEHAIRFGCIDPNIMKNVYEKIVYQLIKDGQLSSPFANAVEVPDFIPQKKPTTEWLTHLFSNKVANAYDCLKKLSPDEYRTWPLSGLAFYTFFATRQFAMLIKLYRSTVFPDENIFKILELEAVFENYADEAELKQILRLTENSAVKDEEKAVEIKLRIKILLGICDENEINNSKLDSATKYGLLAELNFVVKNYSNSKKAAEQCLEISSDKNQWRSQLILAKLKWMVDEDFDQAENDLRDLYSKNPFVADILAAMAEFYVALEEFDSAKQLIDHAVLVNPSNRSFRQLQDNICATLKTPIKERIQNLNNYIALKPYSMWAVKHVTILEVQSGRFEEAINKLRRVIHALPDDVDEEVRKSAADIWAYVGFVNFHRGQARSTMYAFESAVSLEPDNPSFLLQLALAQKNLYKFDEVFATLQKLRSIKSSSPEILKHSHILFLESFSLSAAQLIPGVKQLQQLSLMFRLVGAMPITEWCSSRALAFSIAGALTLLRKYNNDIVDAFLLGIREFAEKCCITKKDEILNAEVAIILNLVSVEQNVGALNEAGIRLLAYATENGSQKLAIIARRLFRKAILLPALKSDIRSILYLNLGLTFCIGEWNLKHALHCFLRSLQLNKNNPPALSLIGLLCLKMDNIENATQAFNTAHILEPLQIEHWCGRAMLSQLQNDSNVTNVMKSYQQSLTIKPCSQAVEAFAYYLIKSKAEGHKLEKFEFDFVTVRHLLYVNEHSDRILYSLATFAEHFHHFNEAAFLINKVSSNLNVPDVTKFRMKTAAESASSPSVSNDGLERLYKIYHNELSDAVVAAGFKSVILIKFLLGSLANDSWEIFWKFYRAKLYPLLVGFVNALEM</sequence>
<proteinExistence type="predicted"/>
<organism evidence="1 2">
    <name type="scientific">Panagrolaimus sp. PS1159</name>
    <dbReference type="NCBI Taxonomy" id="55785"/>
    <lineage>
        <taxon>Eukaryota</taxon>
        <taxon>Metazoa</taxon>
        <taxon>Ecdysozoa</taxon>
        <taxon>Nematoda</taxon>
        <taxon>Chromadorea</taxon>
        <taxon>Rhabditida</taxon>
        <taxon>Tylenchina</taxon>
        <taxon>Panagrolaimomorpha</taxon>
        <taxon>Panagrolaimoidea</taxon>
        <taxon>Panagrolaimidae</taxon>
        <taxon>Panagrolaimus</taxon>
    </lineage>
</organism>
<dbReference type="Proteomes" id="UP000887580">
    <property type="component" value="Unplaced"/>
</dbReference>
<name>A0AC35ERM5_9BILA</name>
<accession>A0AC35ERM5</accession>
<reference evidence="2" key="1">
    <citation type="submission" date="2022-11" db="UniProtKB">
        <authorList>
            <consortium name="WormBaseParasite"/>
        </authorList>
    </citation>
    <scope>IDENTIFICATION</scope>
</reference>
<dbReference type="WBParaSite" id="PS1159_v2.g10201.t1">
    <property type="protein sequence ID" value="PS1159_v2.g10201.t1"/>
    <property type="gene ID" value="PS1159_v2.g10201"/>
</dbReference>
<evidence type="ECO:0000313" key="1">
    <source>
        <dbReference type="Proteomes" id="UP000887580"/>
    </source>
</evidence>